<evidence type="ECO:0000313" key="1">
    <source>
        <dbReference type="EMBL" id="KAA8480055.1"/>
    </source>
</evidence>
<organism evidence="1 2">
    <name type="scientific">Arcticibacter tournemirensis</name>
    <dbReference type="NCBI Taxonomy" id="699437"/>
    <lineage>
        <taxon>Bacteria</taxon>
        <taxon>Pseudomonadati</taxon>
        <taxon>Bacteroidota</taxon>
        <taxon>Sphingobacteriia</taxon>
        <taxon>Sphingobacteriales</taxon>
        <taxon>Sphingobacteriaceae</taxon>
        <taxon>Arcticibacter</taxon>
    </lineage>
</organism>
<evidence type="ECO:0000313" key="2">
    <source>
        <dbReference type="Proteomes" id="UP000322918"/>
    </source>
</evidence>
<proteinExistence type="predicted"/>
<dbReference type="AlphaFoldDB" id="A0A5M9H1T5"/>
<gene>
    <name evidence="1" type="ORF">F1649_15635</name>
</gene>
<name>A0A5M9H1T5_9SPHI</name>
<reference evidence="1 2" key="1">
    <citation type="submission" date="2019-09" db="EMBL/GenBank/DDBJ databases">
        <title>Pararcticibacter amylolyticus gen. nov., sp. nov., isolated from a rottenly hemp rope, and reclassification of Pedobacter tournemirensis as Pararcticibacter tournemirensis comb. nov.</title>
        <authorList>
            <person name="Cai Y."/>
        </authorList>
    </citation>
    <scope>NUCLEOTIDE SEQUENCE [LARGE SCALE GENOMIC DNA]</scope>
    <source>
        <strain evidence="1 2">TF5-37.2-LB10</strain>
    </source>
</reference>
<accession>A0A5M9H1T5</accession>
<dbReference type="RefSeq" id="WP_141814967.1">
    <property type="nucleotide sequence ID" value="NZ_VFPL01000001.1"/>
</dbReference>
<comment type="caution">
    <text evidence="1">The sequence shown here is derived from an EMBL/GenBank/DDBJ whole genome shotgun (WGS) entry which is preliminary data.</text>
</comment>
<protein>
    <recommendedName>
        <fullName evidence="3">NERD domain-containing protein</fullName>
    </recommendedName>
</protein>
<dbReference type="EMBL" id="VWNE01000026">
    <property type="protein sequence ID" value="KAA8480055.1"/>
    <property type="molecule type" value="Genomic_DNA"/>
</dbReference>
<dbReference type="Proteomes" id="UP000322918">
    <property type="component" value="Unassembled WGS sequence"/>
</dbReference>
<keyword evidence="2" id="KW-1185">Reference proteome</keyword>
<dbReference type="OrthoDB" id="7060647at2"/>
<evidence type="ECO:0008006" key="3">
    <source>
        <dbReference type="Google" id="ProtNLM"/>
    </source>
</evidence>
<sequence>MDKLEAIARELKERVAQFDPDIFARQMTSYINGITLPWNISIMKGLVSPFRQLFYLLNLNITSPTRSYKKYFDQNQDWPALKKKLDEMETIHKYEYGELKPFAEHLLEEMGAEEVVRRRQIGSSTYTAFFHVGPLHYEEQAIEKITELYKNFDAELTDKFGWNSSDILAIYDKLDALLQERQDKAFLKQPKKQLSQDEFKAEILTAMANGSTFQDAMLATSDAPTGMFEYVTDPSSTNMFTLDDLDGIPKPLVDLVLQELTVSRYTDDTYLYFSQPNQLYKKPIYCFANGSYLLLDHRVLLSAMSGLLQQKCAEIIKNQNRITVARDKYLERKLESIFEVFYQSNPNVKIIPSYYLEQGGNERDLLVLDGKTALIIEAKAGKIREPIYDPDKAYNRIWQDFKDTIDYGYEQAFSVKEKFLAKLPFDIYDKKKNVLMTIDPSILGTYIR</sequence>